<keyword evidence="1" id="KW-0732">Signal</keyword>
<proteinExistence type="predicted"/>
<dbReference type="RefSeq" id="WP_055733073.1">
    <property type="nucleotide sequence ID" value="NZ_BMDY01000011.1"/>
</dbReference>
<gene>
    <name evidence="3" type="ORF">GCM10007414_21490</name>
</gene>
<evidence type="ECO:0000313" key="4">
    <source>
        <dbReference type="Proteomes" id="UP000651977"/>
    </source>
</evidence>
<dbReference type="PROSITE" id="PS51257">
    <property type="entry name" value="PROKAR_LIPOPROTEIN"/>
    <property type="match status" value="1"/>
</dbReference>
<sequence>MEMNNKMVFATTVLAGSLFLVACDDITVPEEPVTPPPAEVNTLSLMENGIAAGDWSIKVGSNTDGYAHKVLENIDDTYEKANSFKIAAVKDTGVESGVWKMETFNSGSGDAAEVNFLIVNDAASVDLTDYQNGTMLIDLSVLVAAESSATHQVQMQTTTGTEDWKNRSAFYFSQNQLAALESQGEKKVAIPMSCITPSDTFDITKVNEPLRFVIKNDAEVTYEIRSVVLSNSAVAPEGAVAWTCE</sequence>
<accession>A0ABQ1I2G3</accession>
<dbReference type="Proteomes" id="UP000651977">
    <property type="component" value="Unassembled WGS sequence"/>
</dbReference>
<organism evidence="3 4">
    <name type="scientific">Agarivorans gilvus</name>
    <dbReference type="NCBI Taxonomy" id="680279"/>
    <lineage>
        <taxon>Bacteria</taxon>
        <taxon>Pseudomonadati</taxon>
        <taxon>Pseudomonadota</taxon>
        <taxon>Gammaproteobacteria</taxon>
        <taxon>Alteromonadales</taxon>
        <taxon>Alteromonadaceae</taxon>
        <taxon>Agarivorans</taxon>
    </lineage>
</organism>
<dbReference type="EMBL" id="BMDY01000011">
    <property type="protein sequence ID" value="GGB07790.1"/>
    <property type="molecule type" value="Genomic_DNA"/>
</dbReference>
<reference evidence="4" key="1">
    <citation type="journal article" date="2019" name="Int. J. Syst. Evol. Microbiol.">
        <title>The Global Catalogue of Microorganisms (GCM) 10K type strain sequencing project: providing services to taxonomists for standard genome sequencing and annotation.</title>
        <authorList>
            <consortium name="The Broad Institute Genomics Platform"/>
            <consortium name="The Broad Institute Genome Sequencing Center for Infectious Disease"/>
            <person name="Wu L."/>
            <person name="Ma J."/>
        </authorList>
    </citation>
    <scope>NUCLEOTIDE SEQUENCE [LARGE SCALE GENOMIC DNA]</scope>
    <source>
        <strain evidence="4">CGMCC 1.10131</strain>
    </source>
</reference>
<feature type="domain" description="ExoP galactose-binding-like" evidence="2">
    <location>
        <begin position="118"/>
        <end position="221"/>
    </location>
</feature>
<name>A0ABQ1I2G3_9ALTE</name>
<keyword evidence="4" id="KW-1185">Reference proteome</keyword>
<evidence type="ECO:0000313" key="3">
    <source>
        <dbReference type="EMBL" id="GGB07790.1"/>
    </source>
</evidence>
<evidence type="ECO:0000259" key="2">
    <source>
        <dbReference type="Pfam" id="PF18559"/>
    </source>
</evidence>
<dbReference type="Gene3D" id="2.60.120.430">
    <property type="entry name" value="Galactose-binding lectin"/>
    <property type="match status" value="1"/>
</dbReference>
<dbReference type="Pfam" id="PF18559">
    <property type="entry name" value="Exop_C"/>
    <property type="match status" value="1"/>
</dbReference>
<protein>
    <recommendedName>
        <fullName evidence="2">ExoP galactose-binding-like domain-containing protein</fullName>
    </recommendedName>
</protein>
<evidence type="ECO:0000256" key="1">
    <source>
        <dbReference type="SAM" id="SignalP"/>
    </source>
</evidence>
<comment type="caution">
    <text evidence="3">The sequence shown here is derived from an EMBL/GenBank/DDBJ whole genome shotgun (WGS) entry which is preliminary data.</text>
</comment>
<feature type="signal peptide" evidence="1">
    <location>
        <begin position="1"/>
        <end position="22"/>
    </location>
</feature>
<dbReference type="InterPro" id="IPR041443">
    <property type="entry name" value="Exop_C"/>
</dbReference>
<feature type="chain" id="PRO_5046416717" description="ExoP galactose-binding-like domain-containing protein" evidence="1">
    <location>
        <begin position="23"/>
        <end position="245"/>
    </location>
</feature>